<accession>A0A650AFI4</accession>
<keyword evidence="1" id="KW-0496">Mitochondrion</keyword>
<protein>
    <submittedName>
        <fullName evidence="1">Uncharacterized protein</fullName>
    </submittedName>
</protein>
<dbReference type="GeneID" id="42905983"/>
<dbReference type="EMBL" id="MK527108">
    <property type="protein sequence ID" value="QGN66661.1"/>
    <property type="molecule type" value="Genomic_DNA"/>
</dbReference>
<proteinExistence type="predicted"/>
<evidence type="ECO:0000313" key="1">
    <source>
        <dbReference type="EMBL" id="QGN66661.1"/>
    </source>
</evidence>
<geneLocation type="mitochondrion" evidence="1"/>
<sequence length="126" mass="14508">MRASPILIHRTTQVVGGWGWLLKGFTNMVNLTPGLSKIKPIRGVRPFSTSPFVSNPYSPACNNKFLMDMDRKCKDKYQNLPAVGGCTTFLSNRWRRSSSPFFFKKIKERRTFKCPSYTFNRYGCIL</sequence>
<reference evidence="1" key="1">
    <citation type="submission" date="2019-02" db="EMBL/GenBank/DDBJ databases">
        <title>The largest mitochondrial genome of Morchella importuna (272.2 kb) among fungi reservoir of numerous mitochondrial ORFs, repeatitive sequences and nuclear genome horizontal transfer.</title>
        <authorList>
            <person name="Liu W."/>
            <person name="Bian Y."/>
        </authorList>
    </citation>
    <scope>NUCLEOTIDE SEQUENCE</scope>
</reference>
<dbReference type="RefSeq" id="YP_009722259.1">
    <property type="nucleotide sequence ID" value="NC_045397.1"/>
</dbReference>
<dbReference type="AlphaFoldDB" id="A0A650AFI4"/>
<gene>
    <name evidence="1" type="primary">orf126</name>
</gene>
<name>A0A650AFI4_9PEZI</name>
<organism evidence="1">
    <name type="scientific">Morchella importuna</name>
    <dbReference type="NCBI Taxonomy" id="1174673"/>
    <lineage>
        <taxon>Eukaryota</taxon>
        <taxon>Fungi</taxon>
        <taxon>Dikarya</taxon>
        <taxon>Ascomycota</taxon>
        <taxon>Pezizomycotina</taxon>
        <taxon>Pezizomycetes</taxon>
        <taxon>Pezizales</taxon>
        <taxon>Morchellaceae</taxon>
        <taxon>Morchella</taxon>
    </lineage>
</organism>